<dbReference type="KEGG" id="bti:BTG_24210"/>
<name>A0A9W3NZQ5_BACTU</name>
<evidence type="ECO:0000313" key="1">
    <source>
        <dbReference type="EMBL" id="AFQ18254.1"/>
    </source>
</evidence>
<reference evidence="1 2" key="1">
    <citation type="submission" date="2012-08" db="EMBL/GenBank/DDBJ databases">
        <authorList>
            <person name="Doggett N."/>
            <person name="Teshima H."/>
            <person name="Bruce D."/>
            <person name="Detter J.C."/>
            <person name="Johnson S.L."/>
            <person name="Han C."/>
        </authorList>
    </citation>
    <scope>NUCLEOTIDE SEQUENCE [LARGE SCALE GENOMIC DNA]</scope>
    <source>
        <strain evidence="1 2">HD-771</strain>
    </source>
</reference>
<protein>
    <submittedName>
        <fullName evidence="1">O-methyltransferase</fullName>
    </submittedName>
</protein>
<proteinExistence type="predicted"/>
<accession>A0A9W3NZQ5</accession>
<sequence length="54" mass="6023">MKDVIGGSVGDECAKQKRYTEVMKKFNEIIENDLHLESVLVPIGDGMTISKVKK</sequence>
<dbReference type="Proteomes" id="UP000005259">
    <property type="component" value="Chromosome"/>
</dbReference>
<gene>
    <name evidence="1" type="ORF">BTG_24210</name>
</gene>
<dbReference type="EMBL" id="CP003752">
    <property type="protein sequence ID" value="AFQ18254.1"/>
    <property type="molecule type" value="Genomic_DNA"/>
</dbReference>
<organism evidence="1 2">
    <name type="scientific">Bacillus thuringiensis HD-771</name>
    <dbReference type="NCBI Taxonomy" id="1218175"/>
    <lineage>
        <taxon>Bacteria</taxon>
        <taxon>Bacillati</taxon>
        <taxon>Bacillota</taxon>
        <taxon>Bacilli</taxon>
        <taxon>Bacillales</taxon>
        <taxon>Bacillaceae</taxon>
        <taxon>Bacillus</taxon>
        <taxon>Bacillus cereus group</taxon>
    </lineage>
</organism>
<dbReference type="AlphaFoldDB" id="A0A9W3NZQ5"/>
<evidence type="ECO:0000313" key="2">
    <source>
        <dbReference type="Proteomes" id="UP000005259"/>
    </source>
</evidence>
<dbReference type="Gene3D" id="3.40.50.150">
    <property type="entry name" value="Vaccinia Virus protein VP39"/>
    <property type="match status" value="1"/>
</dbReference>
<dbReference type="InterPro" id="IPR029063">
    <property type="entry name" value="SAM-dependent_MTases_sf"/>
</dbReference>